<dbReference type="EnsemblPlants" id="AUR62029217-RA">
    <property type="protein sequence ID" value="AUR62029217-RA:cds"/>
    <property type="gene ID" value="AUR62029217"/>
</dbReference>
<feature type="domain" description="DUF7895" evidence="2">
    <location>
        <begin position="90"/>
        <end position="137"/>
    </location>
</feature>
<sequence length="161" mass="17817">MEVAFHNHSISVFPPIRGSKCMKLQDHRRKFFRISSALPETFVSVTIATAVVGAAATLLVKRTQQSEKSVILWYCGSDCYVRNANMETPVKICEDCSGSGICSECNGEGFVLQKLSEERAARARMISKDAATRYTSGEVTDLKQASKEMELLHKVFSCSIL</sequence>
<reference evidence="3" key="2">
    <citation type="submission" date="2021-03" db="UniProtKB">
        <authorList>
            <consortium name="EnsemblPlants"/>
        </authorList>
    </citation>
    <scope>IDENTIFICATION</scope>
</reference>
<dbReference type="PANTHER" id="PTHR37230">
    <property type="entry name" value="OS06G0731300 PROTEIN"/>
    <property type="match status" value="1"/>
</dbReference>
<keyword evidence="1" id="KW-1133">Transmembrane helix</keyword>
<accession>A0A803MGW5</accession>
<dbReference type="InterPro" id="IPR057217">
    <property type="entry name" value="DUF7895"/>
</dbReference>
<keyword evidence="1" id="KW-0472">Membrane</keyword>
<evidence type="ECO:0000259" key="2">
    <source>
        <dbReference type="Pfam" id="PF25433"/>
    </source>
</evidence>
<dbReference type="PANTHER" id="PTHR37230:SF1">
    <property type="entry name" value="OS06G0731300 PROTEIN"/>
    <property type="match status" value="1"/>
</dbReference>
<dbReference type="Proteomes" id="UP000596660">
    <property type="component" value="Unplaced"/>
</dbReference>
<reference evidence="3" key="1">
    <citation type="journal article" date="2017" name="Nature">
        <title>The genome of Chenopodium quinoa.</title>
        <authorList>
            <person name="Jarvis D.E."/>
            <person name="Ho Y.S."/>
            <person name="Lightfoot D.J."/>
            <person name="Schmoeckel S.M."/>
            <person name="Li B."/>
            <person name="Borm T.J.A."/>
            <person name="Ohyanagi H."/>
            <person name="Mineta K."/>
            <person name="Michell C.T."/>
            <person name="Saber N."/>
            <person name="Kharbatia N.M."/>
            <person name="Rupper R.R."/>
            <person name="Sharp A.R."/>
            <person name="Dally N."/>
            <person name="Boughton B.A."/>
            <person name="Woo Y.H."/>
            <person name="Gao G."/>
            <person name="Schijlen E.G.W.M."/>
            <person name="Guo X."/>
            <person name="Momin A.A."/>
            <person name="Negrao S."/>
            <person name="Al-Babili S."/>
            <person name="Gehring C."/>
            <person name="Roessner U."/>
            <person name="Jung C."/>
            <person name="Murphy K."/>
            <person name="Arold S.T."/>
            <person name="Gojobori T."/>
            <person name="van der Linden C.G."/>
            <person name="van Loo E.N."/>
            <person name="Jellen E.N."/>
            <person name="Maughan P.J."/>
            <person name="Tester M."/>
        </authorList>
    </citation>
    <scope>NUCLEOTIDE SEQUENCE [LARGE SCALE GENOMIC DNA]</scope>
    <source>
        <strain evidence="3">cv. PI 614886</strain>
    </source>
</reference>
<dbReference type="Pfam" id="PF25433">
    <property type="entry name" value="DUF7895"/>
    <property type="match status" value="1"/>
</dbReference>
<protein>
    <recommendedName>
        <fullName evidence="2">DUF7895 domain-containing protein</fullName>
    </recommendedName>
</protein>
<keyword evidence="4" id="KW-1185">Reference proteome</keyword>
<evidence type="ECO:0000256" key="1">
    <source>
        <dbReference type="SAM" id="Phobius"/>
    </source>
</evidence>
<feature type="transmembrane region" description="Helical" evidence="1">
    <location>
        <begin position="41"/>
        <end position="60"/>
    </location>
</feature>
<keyword evidence="1" id="KW-0812">Transmembrane</keyword>
<evidence type="ECO:0000313" key="3">
    <source>
        <dbReference type="EnsemblPlants" id="AUR62029217-RA:cds"/>
    </source>
</evidence>
<dbReference type="Gramene" id="AUR62029217-RA">
    <property type="protein sequence ID" value="AUR62029217-RA:cds"/>
    <property type="gene ID" value="AUR62029217"/>
</dbReference>
<evidence type="ECO:0000313" key="4">
    <source>
        <dbReference type="Proteomes" id="UP000596660"/>
    </source>
</evidence>
<proteinExistence type="predicted"/>
<name>A0A803MGW5_CHEQI</name>
<dbReference type="AlphaFoldDB" id="A0A803MGW5"/>
<organism evidence="3 4">
    <name type="scientific">Chenopodium quinoa</name>
    <name type="common">Quinoa</name>
    <dbReference type="NCBI Taxonomy" id="63459"/>
    <lineage>
        <taxon>Eukaryota</taxon>
        <taxon>Viridiplantae</taxon>
        <taxon>Streptophyta</taxon>
        <taxon>Embryophyta</taxon>
        <taxon>Tracheophyta</taxon>
        <taxon>Spermatophyta</taxon>
        <taxon>Magnoliopsida</taxon>
        <taxon>eudicotyledons</taxon>
        <taxon>Gunneridae</taxon>
        <taxon>Pentapetalae</taxon>
        <taxon>Caryophyllales</taxon>
        <taxon>Chenopodiaceae</taxon>
        <taxon>Chenopodioideae</taxon>
        <taxon>Atripliceae</taxon>
        <taxon>Chenopodium</taxon>
    </lineage>
</organism>